<feature type="compositionally biased region" description="Polar residues" evidence="1">
    <location>
        <begin position="1"/>
        <end position="10"/>
    </location>
</feature>
<feature type="region of interest" description="Disordered" evidence="1">
    <location>
        <begin position="1"/>
        <end position="60"/>
    </location>
</feature>
<dbReference type="AlphaFoldDB" id="A0A2H3JE99"/>
<name>A0A2H3JE99_WOLCO</name>
<evidence type="ECO:0000313" key="2">
    <source>
        <dbReference type="EMBL" id="PCH40221.1"/>
    </source>
</evidence>
<evidence type="ECO:0000256" key="1">
    <source>
        <dbReference type="SAM" id="MobiDB-lite"/>
    </source>
</evidence>
<protein>
    <submittedName>
        <fullName evidence="2">Uncharacterized protein</fullName>
    </submittedName>
</protein>
<sequence length="304" mass="32972">MSSPAGSSDDTLVATEESGTARSDSPLTSLDSSRCSDDERAVAGSTPQSPPLISRSRLPSPMLVCDDGPLTPKCNALFLEKSPWTKNLYLSSPRTPRIPYSPTASDVDMMEGADLELYHRLKAAKRMRVRQGVVEGQASPLESKMSRMSPMPTHIIPLKRRRVEEDTSEVGVAEGTHAAGAQQAGQSGEEPREKTREFISDYPDLRELEETGRCTITYTPSPDKGASHGDDSKSETAAVVDPTDNSDAAEDPIVQALSEVLQAYSECELHHIDLQVALVVSQVVHAIDKIMKDRIIAHHNGTIP</sequence>
<feature type="region of interest" description="Disordered" evidence="1">
    <location>
        <begin position="215"/>
        <end position="247"/>
    </location>
</feature>
<feature type="compositionally biased region" description="Polar residues" evidence="1">
    <location>
        <begin position="17"/>
        <end position="33"/>
    </location>
</feature>
<organism evidence="2 3">
    <name type="scientific">Wolfiporia cocos (strain MD-104)</name>
    <name type="common">Brown rot fungus</name>
    <dbReference type="NCBI Taxonomy" id="742152"/>
    <lineage>
        <taxon>Eukaryota</taxon>
        <taxon>Fungi</taxon>
        <taxon>Dikarya</taxon>
        <taxon>Basidiomycota</taxon>
        <taxon>Agaricomycotina</taxon>
        <taxon>Agaricomycetes</taxon>
        <taxon>Polyporales</taxon>
        <taxon>Phaeolaceae</taxon>
        <taxon>Wolfiporia</taxon>
    </lineage>
</organism>
<proteinExistence type="predicted"/>
<gene>
    <name evidence="2" type="ORF">WOLCODRAFT_162187</name>
</gene>
<accession>A0A2H3JE99</accession>
<feature type="region of interest" description="Disordered" evidence="1">
    <location>
        <begin position="162"/>
        <end position="202"/>
    </location>
</feature>
<feature type="compositionally biased region" description="Low complexity" evidence="1">
    <location>
        <begin position="51"/>
        <end position="60"/>
    </location>
</feature>
<reference evidence="2 3" key="1">
    <citation type="journal article" date="2012" name="Science">
        <title>The Paleozoic origin of enzymatic lignin decomposition reconstructed from 31 fungal genomes.</title>
        <authorList>
            <person name="Floudas D."/>
            <person name="Binder M."/>
            <person name="Riley R."/>
            <person name="Barry K."/>
            <person name="Blanchette R.A."/>
            <person name="Henrissat B."/>
            <person name="Martinez A.T."/>
            <person name="Otillar R."/>
            <person name="Spatafora J.W."/>
            <person name="Yadav J.S."/>
            <person name="Aerts A."/>
            <person name="Benoit I."/>
            <person name="Boyd A."/>
            <person name="Carlson A."/>
            <person name="Copeland A."/>
            <person name="Coutinho P.M."/>
            <person name="de Vries R.P."/>
            <person name="Ferreira P."/>
            <person name="Findley K."/>
            <person name="Foster B."/>
            <person name="Gaskell J."/>
            <person name="Glotzer D."/>
            <person name="Gorecki P."/>
            <person name="Heitman J."/>
            <person name="Hesse C."/>
            <person name="Hori C."/>
            <person name="Igarashi K."/>
            <person name="Jurgens J.A."/>
            <person name="Kallen N."/>
            <person name="Kersten P."/>
            <person name="Kohler A."/>
            <person name="Kuees U."/>
            <person name="Kumar T.K.A."/>
            <person name="Kuo A."/>
            <person name="LaButti K."/>
            <person name="Larrondo L.F."/>
            <person name="Lindquist E."/>
            <person name="Ling A."/>
            <person name="Lombard V."/>
            <person name="Lucas S."/>
            <person name="Lundell T."/>
            <person name="Martin R."/>
            <person name="McLaughlin D.J."/>
            <person name="Morgenstern I."/>
            <person name="Morin E."/>
            <person name="Murat C."/>
            <person name="Nagy L.G."/>
            <person name="Nolan M."/>
            <person name="Ohm R.A."/>
            <person name="Patyshakuliyeva A."/>
            <person name="Rokas A."/>
            <person name="Ruiz-Duenas F.J."/>
            <person name="Sabat G."/>
            <person name="Salamov A."/>
            <person name="Samejima M."/>
            <person name="Schmutz J."/>
            <person name="Slot J.C."/>
            <person name="St John F."/>
            <person name="Stenlid J."/>
            <person name="Sun H."/>
            <person name="Sun S."/>
            <person name="Syed K."/>
            <person name="Tsang A."/>
            <person name="Wiebenga A."/>
            <person name="Young D."/>
            <person name="Pisabarro A."/>
            <person name="Eastwood D.C."/>
            <person name="Martin F."/>
            <person name="Cullen D."/>
            <person name="Grigoriev I.V."/>
            <person name="Hibbett D.S."/>
        </authorList>
    </citation>
    <scope>NUCLEOTIDE SEQUENCE [LARGE SCALE GENOMIC DNA]</scope>
    <source>
        <strain evidence="2 3">MD-104</strain>
    </source>
</reference>
<feature type="compositionally biased region" description="Low complexity" evidence="1">
    <location>
        <begin position="173"/>
        <end position="188"/>
    </location>
</feature>
<feature type="compositionally biased region" description="Basic and acidic residues" evidence="1">
    <location>
        <begin position="225"/>
        <end position="234"/>
    </location>
</feature>
<feature type="compositionally biased region" description="Basic and acidic residues" evidence="1">
    <location>
        <begin position="189"/>
        <end position="202"/>
    </location>
</feature>
<dbReference type="Proteomes" id="UP000218811">
    <property type="component" value="Unassembled WGS sequence"/>
</dbReference>
<evidence type="ECO:0000313" key="3">
    <source>
        <dbReference type="Proteomes" id="UP000218811"/>
    </source>
</evidence>
<dbReference type="EMBL" id="KB468053">
    <property type="protein sequence ID" value="PCH40221.1"/>
    <property type="molecule type" value="Genomic_DNA"/>
</dbReference>
<keyword evidence="3" id="KW-1185">Reference proteome</keyword>